<name>A0ABR2CKQ6_9ROSI</name>
<accession>A0ABR2CKQ6</accession>
<organism evidence="1 2">
    <name type="scientific">Hibiscus sabdariffa</name>
    <name type="common">roselle</name>
    <dbReference type="NCBI Taxonomy" id="183260"/>
    <lineage>
        <taxon>Eukaryota</taxon>
        <taxon>Viridiplantae</taxon>
        <taxon>Streptophyta</taxon>
        <taxon>Embryophyta</taxon>
        <taxon>Tracheophyta</taxon>
        <taxon>Spermatophyta</taxon>
        <taxon>Magnoliopsida</taxon>
        <taxon>eudicotyledons</taxon>
        <taxon>Gunneridae</taxon>
        <taxon>Pentapetalae</taxon>
        <taxon>rosids</taxon>
        <taxon>malvids</taxon>
        <taxon>Malvales</taxon>
        <taxon>Malvaceae</taxon>
        <taxon>Malvoideae</taxon>
        <taxon>Hibiscus</taxon>
    </lineage>
</organism>
<gene>
    <name evidence="1" type="ORF">V6N12_025458</name>
</gene>
<evidence type="ECO:0000313" key="1">
    <source>
        <dbReference type="EMBL" id="KAK8519419.1"/>
    </source>
</evidence>
<protein>
    <submittedName>
        <fullName evidence="1">Uncharacterized protein</fullName>
    </submittedName>
</protein>
<sequence length="124" mass="13739">MTSSFPGFYPRKTLLPILLSGSTMLLSPALSFHVGISTRHSQIYILPHTSIPPLTPPPSYYSNFTTKPIKNKRSRSGLLQALFPKLISLKKTTNLVPSSPSSSSLFLAVSPRKVAEKERIFEPR</sequence>
<reference evidence="1 2" key="1">
    <citation type="journal article" date="2024" name="G3 (Bethesda)">
        <title>Genome assembly of Hibiscus sabdariffa L. provides insights into metabolisms of medicinal natural products.</title>
        <authorList>
            <person name="Kim T."/>
        </authorList>
    </citation>
    <scope>NUCLEOTIDE SEQUENCE [LARGE SCALE GENOMIC DNA]</scope>
    <source>
        <strain evidence="1">TK-2024</strain>
        <tissue evidence="1">Old leaves</tissue>
    </source>
</reference>
<dbReference type="Proteomes" id="UP001472677">
    <property type="component" value="Unassembled WGS sequence"/>
</dbReference>
<evidence type="ECO:0000313" key="2">
    <source>
        <dbReference type="Proteomes" id="UP001472677"/>
    </source>
</evidence>
<keyword evidence="2" id="KW-1185">Reference proteome</keyword>
<comment type="caution">
    <text evidence="1">The sequence shown here is derived from an EMBL/GenBank/DDBJ whole genome shotgun (WGS) entry which is preliminary data.</text>
</comment>
<dbReference type="EMBL" id="JBBPBM010000051">
    <property type="protein sequence ID" value="KAK8519419.1"/>
    <property type="molecule type" value="Genomic_DNA"/>
</dbReference>
<proteinExistence type="predicted"/>